<comment type="caution">
    <text evidence="1">The sequence shown here is derived from an EMBL/GenBank/DDBJ whole genome shotgun (WGS) entry which is preliminary data.</text>
</comment>
<dbReference type="Proteomes" id="UP001529510">
    <property type="component" value="Unassembled WGS sequence"/>
</dbReference>
<proteinExistence type="predicted"/>
<dbReference type="EMBL" id="JAMKFB020000003">
    <property type="protein sequence ID" value="KAL0197166.1"/>
    <property type="molecule type" value="Genomic_DNA"/>
</dbReference>
<evidence type="ECO:0000313" key="2">
    <source>
        <dbReference type="Proteomes" id="UP001529510"/>
    </source>
</evidence>
<reference evidence="1 2" key="1">
    <citation type="submission" date="2024-05" db="EMBL/GenBank/DDBJ databases">
        <title>Genome sequencing and assembly of Indian major carp, Cirrhinus mrigala (Hamilton, 1822).</title>
        <authorList>
            <person name="Mohindra V."/>
            <person name="Chowdhury L.M."/>
            <person name="Lal K."/>
            <person name="Jena J.K."/>
        </authorList>
    </citation>
    <scope>NUCLEOTIDE SEQUENCE [LARGE SCALE GENOMIC DNA]</scope>
    <source>
        <strain evidence="1">CM1030</strain>
        <tissue evidence="1">Blood</tissue>
    </source>
</reference>
<dbReference type="Gene3D" id="1.10.510.10">
    <property type="entry name" value="Transferase(Phosphotransferase) domain 1"/>
    <property type="match status" value="1"/>
</dbReference>
<name>A0ABD0RFP5_CIRMR</name>
<keyword evidence="2" id="KW-1185">Reference proteome</keyword>
<evidence type="ECO:0008006" key="3">
    <source>
        <dbReference type="Google" id="ProtNLM"/>
    </source>
</evidence>
<sequence length="58" mass="6647">SLDPRKRLGCEEMGGFNPLKGHMFFETISWENLPVQTPPKLTPYLPAMAEDDEDYYGN</sequence>
<protein>
    <recommendedName>
        <fullName evidence="3">AGC-kinase C-terminal domain-containing protein</fullName>
    </recommendedName>
</protein>
<dbReference type="AlphaFoldDB" id="A0ABD0RFP5"/>
<accession>A0ABD0RFP5</accession>
<organism evidence="1 2">
    <name type="scientific">Cirrhinus mrigala</name>
    <name type="common">Mrigala</name>
    <dbReference type="NCBI Taxonomy" id="683832"/>
    <lineage>
        <taxon>Eukaryota</taxon>
        <taxon>Metazoa</taxon>
        <taxon>Chordata</taxon>
        <taxon>Craniata</taxon>
        <taxon>Vertebrata</taxon>
        <taxon>Euteleostomi</taxon>
        <taxon>Actinopterygii</taxon>
        <taxon>Neopterygii</taxon>
        <taxon>Teleostei</taxon>
        <taxon>Ostariophysi</taxon>
        <taxon>Cypriniformes</taxon>
        <taxon>Cyprinidae</taxon>
        <taxon>Labeoninae</taxon>
        <taxon>Labeonini</taxon>
        <taxon>Cirrhinus</taxon>
    </lineage>
</organism>
<feature type="non-terminal residue" evidence="1">
    <location>
        <position position="58"/>
    </location>
</feature>
<gene>
    <name evidence="1" type="ORF">M9458_005706</name>
</gene>
<feature type="non-terminal residue" evidence="1">
    <location>
        <position position="1"/>
    </location>
</feature>
<evidence type="ECO:0000313" key="1">
    <source>
        <dbReference type="EMBL" id="KAL0197166.1"/>
    </source>
</evidence>